<feature type="chain" id="PRO_5045954104" evidence="1">
    <location>
        <begin position="20"/>
        <end position="251"/>
    </location>
</feature>
<name>A0ABS6FZZ2_9FIRM</name>
<dbReference type="InterPro" id="IPR025303">
    <property type="entry name" value="PdaC"/>
</dbReference>
<comment type="caution">
    <text evidence="4">The sequence shown here is derived from an EMBL/GenBank/DDBJ whole genome shotgun (WGS) entry which is preliminary data.</text>
</comment>
<feature type="domain" description="Deacetylase PdaC" evidence="3">
    <location>
        <begin position="48"/>
        <end position="145"/>
    </location>
</feature>
<dbReference type="PROSITE" id="PS51257">
    <property type="entry name" value="PROKAR_LIPOPROTEIN"/>
    <property type="match status" value="1"/>
</dbReference>
<evidence type="ECO:0000259" key="2">
    <source>
        <dbReference type="Pfam" id="PF11738"/>
    </source>
</evidence>
<gene>
    <name evidence="4" type="ORF">KQI88_05245</name>
</gene>
<evidence type="ECO:0000313" key="5">
    <source>
        <dbReference type="Proteomes" id="UP000779508"/>
    </source>
</evidence>
<accession>A0ABS6FZZ2</accession>
<feature type="signal peptide" evidence="1">
    <location>
        <begin position="1"/>
        <end position="19"/>
    </location>
</feature>
<dbReference type="Pfam" id="PF13739">
    <property type="entry name" value="PdaC"/>
    <property type="match status" value="1"/>
</dbReference>
<evidence type="ECO:0000313" key="4">
    <source>
        <dbReference type="EMBL" id="MBU5675815.1"/>
    </source>
</evidence>
<dbReference type="EMBL" id="JAHLQK010000002">
    <property type="protein sequence ID" value="MBU5675815.1"/>
    <property type="molecule type" value="Genomic_DNA"/>
</dbReference>
<dbReference type="Pfam" id="PF11738">
    <property type="entry name" value="DUF3298"/>
    <property type="match status" value="1"/>
</dbReference>
<proteinExistence type="predicted"/>
<protein>
    <submittedName>
        <fullName evidence="4">DUF3298 and DUF4163 domain-containing protein</fullName>
    </submittedName>
</protein>
<feature type="domain" description="DUF3298" evidence="2">
    <location>
        <begin position="165"/>
        <end position="238"/>
    </location>
</feature>
<dbReference type="Proteomes" id="UP000779508">
    <property type="component" value="Unassembled WGS sequence"/>
</dbReference>
<keyword evidence="1" id="KW-0732">Signal</keyword>
<sequence>MKRKIFIPVMLILIGSVTAGCANGMTPSTYSSKQQGMVQTLEVETKAISDDNEALESSIKLPVFSSENNKELLNEINTLLEKDALKIKEEISQMAENDFKDAKKENIELHKYELLVDYEVHTANSELISVTVLNYQYTGGAHGMSVRVPYNFDLRTGKEIALGEFFKEGSDYKKIINEEIQKQIKEDPDKFFPDEVEVFSGISDEQSFFIKDGKLVIYFGQYEIAPYAAGIIEFEIPNSILKDIVSPSIIK</sequence>
<dbReference type="InterPro" id="IPR021729">
    <property type="entry name" value="DUF3298"/>
</dbReference>
<reference evidence="4 5" key="1">
    <citation type="submission" date="2021-06" db="EMBL/GenBank/DDBJ databases">
        <authorList>
            <person name="Sun Q."/>
            <person name="Li D."/>
        </authorList>
    </citation>
    <scope>NUCLEOTIDE SEQUENCE [LARGE SCALE GENOMIC DNA]</scope>
    <source>
        <strain evidence="4 5">MSJ-5</strain>
    </source>
</reference>
<keyword evidence="5" id="KW-1185">Reference proteome</keyword>
<evidence type="ECO:0000259" key="3">
    <source>
        <dbReference type="Pfam" id="PF13739"/>
    </source>
</evidence>
<dbReference type="RefSeq" id="WP_216415312.1">
    <property type="nucleotide sequence ID" value="NZ_JAHLQK010000002.1"/>
</dbReference>
<evidence type="ECO:0000256" key="1">
    <source>
        <dbReference type="SAM" id="SignalP"/>
    </source>
</evidence>
<organism evidence="4 5">
    <name type="scientific">Alkaliphilus flagellatus</name>
    <dbReference type="NCBI Taxonomy" id="2841507"/>
    <lineage>
        <taxon>Bacteria</taxon>
        <taxon>Bacillati</taxon>
        <taxon>Bacillota</taxon>
        <taxon>Clostridia</taxon>
        <taxon>Peptostreptococcales</taxon>
        <taxon>Natronincolaceae</taxon>
        <taxon>Alkaliphilus</taxon>
    </lineage>
</organism>